<gene>
    <name evidence="2" type="ORF">GZH47_23535</name>
</gene>
<evidence type="ECO:0000313" key="2">
    <source>
        <dbReference type="EMBL" id="QHW33476.1"/>
    </source>
</evidence>
<dbReference type="PANTHER" id="PTHR12110:SF53">
    <property type="entry name" value="BLR5974 PROTEIN"/>
    <property type="match status" value="1"/>
</dbReference>
<keyword evidence="3" id="KW-1185">Reference proteome</keyword>
<evidence type="ECO:0000313" key="3">
    <source>
        <dbReference type="Proteomes" id="UP000479114"/>
    </source>
</evidence>
<proteinExistence type="predicted"/>
<dbReference type="PANTHER" id="PTHR12110">
    <property type="entry name" value="HYDROXYPYRUVATE ISOMERASE"/>
    <property type="match status" value="1"/>
</dbReference>
<dbReference type="Gene3D" id="3.20.20.150">
    <property type="entry name" value="Divalent-metal-dependent TIM barrel enzymes"/>
    <property type="match status" value="1"/>
</dbReference>
<dbReference type="AlphaFoldDB" id="A0A6C0P5B4"/>
<dbReference type="InterPro" id="IPR013022">
    <property type="entry name" value="Xyl_isomerase-like_TIM-brl"/>
</dbReference>
<dbReference type="Proteomes" id="UP000479114">
    <property type="component" value="Chromosome"/>
</dbReference>
<dbReference type="SUPFAM" id="SSF51658">
    <property type="entry name" value="Xylose isomerase-like"/>
    <property type="match status" value="1"/>
</dbReference>
<keyword evidence="2" id="KW-0413">Isomerase</keyword>
<reference evidence="2 3" key="1">
    <citation type="submission" date="2020-02" db="EMBL/GenBank/DDBJ databases">
        <title>Paenibacillus sp. nov., isolated from rhizosphere soil of tomato.</title>
        <authorList>
            <person name="Weon H.-Y."/>
            <person name="Lee S.A."/>
        </authorList>
    </citation>
    <scope>NUCLEOTIDE SEQUENCE [LARGE SCALE GENOMIC DNA]</scope>
    <source>
        <strain evidence="2 3">14171R-81</strain>
    </source>
</reference>
<name>A0A6C0P5B4_9BACL</name>
<dbReference type="GO" id="GO:0016853">
    <property type="term" value="F:isomerase activity"/>
    <property type="evidence" value="ECO:0007669"/>
    <property type="project" value="UniProtKB-KW"/>
</dbReference>
<dbReference type="RefSeq" id="WP_162643471.1">
    <property type="nucleotide sequence ID" value="NZ_CP048286.1"/>
</dbReference>
<accession>A0A6C0P5B4</accession>
<protein>
    <submittedName>
        <fullName evidence="2">Sugar phosphate isomerase/epimerase</fullName>
    </submittedName>
</protein>
<dbReference type="KEGG" id="prz:GZH47_23535"/>
<organism evidence="2 3">
    <name type="scientific">Paenibacillus rhizovicinus</name>
    <dbReference type="NCBI Taxonomy" id="2704463"/>
    <lineage>
        <taxon>Bacteria</taxon>
        <taxon>Bacillati</taxon>
        <taxon>Bacillota</taxon>
        <taxon>Bacilli</taxon>
        <taxon>Bacillales</taxon>
        <taxon>Paenibacillaceae</taxon>
        <taxon>Paenibacillus</taxon>
    </lineage>
</organism>
<dbReference type="EMBL" id="CP048286">
    <property type="protein sequence ID" value="QHW33476.1"/>
    <property type="molecule type" value="Genomic_DNA"/>
</dbReference>
<dbReference type="Pfam" id="PF01261">
    <property type="entry name" value="AP_endonuc_2"/>
    <property type="match status" value="1"/>
</dbReference>
<feature type="domain" description="Xylose isomerase-like TIM barrel" evidence="1">
    <location>
        <begin position="25"/>
        <end position="276"/>
    </location>
</feature>
<dbReference type="InterPro" id="IPR050312">
    <property type="entry name" value="IolE/XylAMocC-like"/>
</dbReference>
<sequence length="290" mass="32437">MKIGLSTYSLLKSLTSGEMTVLDAVDWIAANGGEHMEIVPYGFTLVDNPELADAVRERAKEAGIALSNYSMPANFVQPDEASFEAEMDRMRTHVDLVHRLGMTHMRHDVTAFTIGKEQMTIAWFEESLPLIVKGSRIVADYAAKYGITTTIENHGFSVQASDRVQRVLQAVNRPNFKTTLDIGNFMCVDEHPVIGVMKNLPYASLVHFKDFYFRPFDEPPGGGDWFRSSNGNYLRGAIVGHGEIPIRRIVKLIKAAGYDGNITVEFEGMEECKTASRIAMDNLRLLWQEA</sequence>
<evidence type="ECO:0000259" key="1">
    <source>
        <dbReference type="Pfam" id="PF01261"/>
    </source>
</evidence>
<dbReference type="InterPro" id="IPR036237">
    <property type="entry name" value="Xyl_isomerase-like_sf"/>
</dbReference>